<proteinExistence type="predicted"/>
<keyword evidence="3" id="KW-1185">Reference proteome</keyword>
<reference evidence="2 3" key="1">
    <citation type="submission" date="2024-07" db="EMBL/GenBank/DDBJ databases">
        <title>Uliginosibacterium flavum JJ3220;KACC:17644.</title>
        <authorList>
            <person name="Kim M.K."/>
        </authorList>
    </citation>
    <scope>NUCLEOTIDE SEQUENCE [LARGE SCALE GENOMIC DNA]</scope>
    <source>
        <strain evidence="2 3">KACC:17644</strain>
    </source>
</reference>
<accession>A0ABV2TQP1</accession>
<dbReference type="RefSeq" id="WP_354602713.1">
    <property type="nucleotide sequence ID" value="NZ_JBEWZI010000033.1"/>
</dbReference>
<evidence type="ECO:0000313" key="3">
    <source>
        <dbReference type="Proteomes" id="UP001549691"/>
    </source>
</evidence>
<keyword evidence="1" id="KW-1133">Transmembrane helix</keyword>
<feature type="transmembrane region" description="Helical" evidence="1">
    <location>
        <begin position="107"/>
        <end position="131"/>
    </location>
</feature>
<keyword evidence="1" id="KW-0472">Membrane</keyword>
<comment type="caution">
    <text evidence="2">The sequence shown here is derived from an EMBL/GenBank/DDBJ whole genome shotgun (WGS) entry which is preliminary data.</text>
</comment>
<protein>
    <recommendedName>
        <fullName evidence="4">DUF106 domain-containing protein</fullName>
    </recommendedName>
</protein>
<gene>
    <name evidence="2" type="ORF">ABXR19_18860</name>
</gene>
<dbReference type="EMBL" id="JBEWZI010000033">
    <property type="protein sequence ID" value="MET7016254.1"/>
    <property type="molecule type" value="Genomic_DNA"/>
</dbReference>
<feature type="transmembrane region" description="Helical" evidence="1">
    <location>
        <begin position="74"/>
        <end position="95"/>
    </location>
</feature>
<organism evidence="2 3">
    <name type="scientific">Uliginosibacterium flavum</name>
    <dbReference type="NCBI Taxonomy" id="1396831"/>
    <lineage>
        <taxon>Bacteria</taxon>
        <taxon>Pseudomonadati</taxon>
        <taxon>Pseudomonadota</taxon>
        <taxon>Betaproteobacteria</taxon>
        <taxon>Rhodocyclales</taxon>
        <taxon>Zoogloeaceae</taxon>
        <taxon>Uliginosibacterium</taxon>
    </lineage>
</organism>
<dbReference type="Proteomes" id="UP001549691">
    <property type="component" value="Unassembled WGS sequence"/>
</dbReference>
<evidence type="ECO:0008006" key="4">
    <source>
        <dbReference type="Google" id="ProtNLM"/>
    </source>
</evidence>
<name>A0ABV2TQP1_9RHOO</name>
<sequence>MDWLSLLVGLALGVFGNLLTPSVRSALLQSWSLTKQGTNKLGTKGLRLRLDQLEIEYQKISALRDNHAELIATVMRSCMSAIMATWIAFVGYFVIQIVQLTGTEVPKYWYFGIGGIIGFGTRLLVSGFVAWTEVDKVRNFEGFKKDNLASQEKIKELLGNLTL</sequence>
<keyword evidence="1" id="KW-0812">Transmembrane</keyword>
<evidence type="ECO:0000313" key="2">
    <source>
        <dbReference type="EMBL" id="MET7016254.1"/>
    </source>
</evidence>
<evidence type="ECO:0000256" key="1">
    <source>
        <dbReference type="SAM" id="Phobius"/>
    </source>
</evidence>